<keyword evidence="6" id="KW-1185">Reference proteome</keyword>
<evidence type="ECO:0000313" key="5">
    <source>
        <dbReference type="EMBL" id="RAI75534.1"/>
    </source>
</evidence>
<protein>
    <submittedName>
        <fullName evidence="5">Uncharacterized protein</fullName>
    </submittedName>
</protein>
<comment type="caution">
    <text evidence="5">The sequence shown here is derived from an EMBL/GenBank/DDBJ whole genome shotgun (WGS) entry which is preliminary data.</text>
</comment>
<dbReference type="PANTHER" id="PTHR12215:SF10">
    <property type="entry name" value="L-AMINOADIPATE-SEMIALDEHYDE DEHYDROGENASE-PHOSPHOPANTETHEINYL TRANSFERASE"/>
    <property type="match status" value="1"/>
</dbReference>
<dbReference type="GO" id="GO:0019878">
    <property type="term" value="P:lysine biosynthetic process via aminoadipic acid"/>
    <property type="evidence" value="ECO:0007669"/>
    <property type="project" value="TreeGrafter"/>
</dbReference>
<feature type="domain" description="4'-phosphopantetheinyl transferase N-terminal" evidence="4">
    <location>
        <begin position="47"/>
        <end position="131"/>
    </location>
</feature>
<dbReference type="Pfam" id="PF22624">
    <property type="entry name" value="AASDHPPT_N"/>
    <property type="match status" value="1"/>
</dbReference>
<evidence type="ECO:0000259" key="3">
    <source>
        <dbReference type="Pfam" id="PF01648"/>
    </source>
</evidence>
<dbReference type="EMBL" id="QLII01000001">
    <property type="protein sequence ID" value="RAI75534.1"/>
    <property type="molecule type" value="Genomic_DNA"/>
</dbReference>
<dbReference type="GO" id="GO:0005829">
    <property type="term" value="C:cytosol"/>
    <property type="evidence" value="ECO:0007669"/>
    <property type="project" value="TreeGrafter"/>
</dbReference>
<evidence type="ECO:0000256" key="1">
    <source>
        <dbReference type="ARBA" id="ARBA00010990"/>
    </source>
</evidence>
<evidence type="ECO:0000259" key="4">
    <source>
        <dbReference type="Pfam" id="PF22624"/>
    </source>
</evidence>
<dbReference type="InterPro" id="IPR055066">
    <property type="entry name" value="AASDHPPT_N"/>
</dbReference>
<evidence type="ECO:0000256" key="2">
    <source>
        <dbReference type="ARBA" id="ARBA00022679"/>
    </source>
</evidence>
<evidence type="ECO:0000313" key="6">
    <source>
        <dbReference type="Proteomes" id="UP000249016"/>
    </source>
</evidence>
<name>A0A327NP02_9BACT</name>
<dbReference type="SUPFAM" id="SSF56214">
    <property type="entry name" value="4'-phosphopantetheinyl transferase"/>
    <property type="match status" value="2"/>
</dbReference>
<dbReference type="InterPro" id="IPR050559">
    <property type="entry name" value="P-Pant_transferase_sf"/>
</dbReference>
<proteinExistence type="inferred from homology"/>
<dbReference type="InterPro" id="IPR037143">
    <property type="entry name" value="4-PPantetheinyl_Trfase_dom_sf"/>
</dbReference>
<comment type="similarity">
    <text evidence="1">Belongs to the P-Pant transferase superfamily. Gsp/Sfp/HetI/AcpT family.</text>
</comment>
<dbReference type="Pfam" id="PF01648">
    <property type="entry name" value="ACPS"/>
    <property type="match status" value="1"/>
</dbReference>
<accession>A0A327NP02</accession>
<dbReference type="PANTHER" id="PTHR12215">
    <property type="entry name" value="PHOSPHOPANTETHEINE TRANSFERASE"/>
    <property type="match status" value="1"/>
</dbReference>
<organism evidence="5 6">
    <name type="scientific">Spirosoma telluris</name>
    <dbReference type="NCBI Taxonomy" id="2183553"/>
    <lineage>
        <taxon>Bacteria</taxon>
        <taxon>Pseudomonadati</taxon>
        <taxon>Bacteroidota</taxon>
        <taxon>Cytophagia</taxon>
        <taxon>Cytophagales</taxon>
        <taxon>Cytophagaceae</taxon>
        <taxon>Spirosoma</taxon>
    </lineage>
</organism>
<dbReference type="OrthoDB" id="9808281at2"/>
<sequence length="251" mass="28754">MHSMILIDSIDSDYDHTCTGVGRTMPLRESKKHRIPMNHQLLIREQHEITPDLTLLDADELARYQRLINPQKKLEFVSGRAFLKQVLAERLGVSPNTISLAITASGKPYLPALAKTTMPYFNLSHANGYYLIGLSSFPIGVDIEQPKAIELTHVRHFLSPDEYQQLKSLPKALHTPLFFRLFTDKEAFLKATDKGWALDDIRFQLENQYWKLTNPGDSFQFYQTDYKDSYVSVCLDMNPIHPKISTPSATR</sequence>
<dbReference type="GO" id="GO:0000287">
    <property type="term" value="F:magnesium ion binding"/>
    <property type="evidence" value="ECO:0007669"/>
    <property type="project" value="InterPro"/>
</dbReference>
<dbReference type="Gene3D" id="3.90.470.20">
    <property type="entry name" value="4'-phosphopantetheinyl transferase domain"/>
    <property type="match status" value="2"/>
</dbReference>
<gene>
    <name evidence="5" type="ORF">HMF3257_17635</name>
</gene>
<dbReference type="AlphaFoldDB" id="A0A327NP02"/>
<dbReference type="InterPro" id="IPR008278">
    <property type="entry name" value="4-PPantetheinyl_Trfase_dom"/>
</dbReference>
<dbReference type="GO" id="GO:0008897">
    <property type="term" value="F:holo-[acyl-carrier-protein] synthase activity"/>
    <property type="evidence" value="ECO:0007669"/>
    <property type="project" value="InterPro"/>
</dbReference>
<keyword evidence="2" id="KW-0808">Transferase</keyword>
<reference evidence="5 6" key="1">
    <citation type="submission" date="2018-06" db="EMBL/GenBank/DDBJ databases">
        <title>Spirosoma sp. HMF3257 Genome sequencing and assembly.</title>
        <authorList>
            <person name="Kang H."/>
            <person name="Cha I."/>
            <person name="Kim H."/>
            <person name="Kang J."/>
            <person name="Joh K."/>
        </authorList>
    </citation>
    <scope>NUCLEOTIDE SEQUENCE [LARGE SCALE GENOMIC DNA]</scope>
    <source>
        <strain evidence="5 6">HMF3257</strain>
    </source>
</reference>
<dbReference type="Proteomes" id="UP000249016">
    <property type="component" value="Unassembled WGS sequence"/>
</dbReference>
<feature type="domain" description="4'-phosphopantetheinyl transferase" evidence="3">
    <location>
        <begin position="138"/>
        <end position="205"/>
    </location>
</feature>